<evidence type="ECO:0000256" key="3">
    <source>
        <dbReference type="SAM" id="MobiDB-lite"/>
    </source>
</evidence>
<keyword evidence="6" id="KW-1185">Reference proteome</keyword>
<keyword evidence="2" id="KW-0694">RNA-binding</keyword>
<evidence type="ECO:0000259" key="4">
    <source>
        <dbReference type="PROSITE" id="PS50102"/>
    </source>
</evidence>
<evidence type="ECO:0000256" key="1">
    <source>
        <dbReference type="ARBA" id="ARBA00006265"/>
    </source>
</evidence>
<dbReference type="EMBL" id="JALJOT010000001">
    <property type="protein sequence ID" value="KAK9918299.1"/>
    <property type="molecule type" value="Genomic_DNA"/>
</dbReference>
<feature type="compositionally biased region" description="Gly residues" evidence="3">
    <location>
        <begin position="226"/>
        <end position="252"/>
    </location>
</feature>
<reference evidence="5 6" key="1">
    <citation type="journal article" date="2024" name="Nat. Commun.">
        <title>Phylogenomics reveals the evolutionary origins of lichenization in chlorophyte algae.</title>
        <authorList>
            <person name="Puginier C."/>
            <person name="Libourel C."/>
            <person name="Otte J."/>
            <person name="Skaloud P."/>
            <person name="Haon M."/>
            <person name="Grisel S."/>
            <person name="Petersen M."/>
            <person name="Berrin J.G."/>
            <person name="Delaux P.M."/>
            <person name="Dal Grande F."/>
            <person name="Keller J."/>
        </authorList>
    </citation>
    <scope>NUCLEOTIDE SEQUENCE [LARGE SCALE GENOMIC DNA]</scope>
    <source>
        <strain evidence="5 6">SAG 216-7</strain>
    </source>
</reference>
<feature type="compositionally biased region" description="Polar residues" evidence="3">
    <location>
        <begin position="177"/>
        <end position="194"/>
    </location>
</feature>
<dbReference type="Pfam" id="PF00076">
    <property type="entry name" value="RRM_1"/>
    <property type="match status" value="1"/>
</dbReference>
<dbReference type="InterPro" id="IPR000504">
    <property type="entry name" value="RRM_dom"/>
</dbReference>
<feature type="compositionally biased region" description="Pro residues" evidence="3">
    <location>
        <begin position="215"/>
        <end position="225"/>
    </location>
</feature>
<dbReference type="PROSITE" id="PS50102">
    <property type="entry name" value="RRM"/>
    <property type="match status" value="1"/>
</dbReference>
<dbReference type="Gene3D" id="3.30.70.330">
    <property type="match status" value="1"/>
</dbReference>
<dbReference type="InterPro" id="IPR034772">
    <property type="entry name" value="CPSF6/7"/>
</dbReference>
<gene>
    <name evidence="5" type="ORF">WJX75_002991</name>
</gene>
<accession>A0ABR2Z303</accession>
<evidence type="ECO:0000313" key="5">
    <source>
        <dbReference type="EMBL" id="KAK9918299.1"/>
    </source>
</evidence>
<feature type="compositionally biased region" description="Basic and acidic residues" evidence="3">
    <location>
        <begin position="69"/>
        <end position="82"/>
    </location>
</feature>
<feature type="domain" description="RRM" evidence="4">
    <location>
        <begin position="111"/>
        <end position="171"/>
    </location>
</feature>
<feature type="region of interest" description="Disordered" evidence="3">
    <location>
        <begin position="173"/>
        <end position="252"/>
    </location>
</feature>
<dbReference type="SUPFAM" id="SSF54928">
    <property type="entry name" value="RNA-binding domain, RBD"/>
    <property type="match status" value="1"/>
</dbReference>
<dbReference type="InterPro" id="IPR035979">
    <property type="entry name" value="RBD_domain_sf"/>
</dbReference>
<proteinExistence type="inferred from homology"/>
<dbReference type="Proteomes" id="UP001491310">
    <property type="component" value="Unassembled WGS sequence"/>
</dbReference>
<name>A0ABR2Z303_9CHLO</name>
<evidence type="ECO:0000313" key="6">
    <source>
        <dbReference type="Proteomes" id="UP001491310"/>
    </source>
</evidence>
<comment type="similarity">
    <text evidence="1">Belongs to the RRM CPSF6/7 family.</text>
</comment>
<dbReference type="InterPro" id="IPR012677">
    <property type="entry name" value="Nucleotide-bd_a/b_plait_sf"/>
</dbReference>
<feature type="region of interest" description="Disordered" evidence="3">
    <location>
        <begin position="68"/>
        <end position="107"/>
    </location>
</feature>
<sequence length="312" mass="32422">MQVSEAAASDFFEDDEEDFGLRDLSAKLEDSSAPADDDAASIDLYGDVADGQKDDFASLYGSAFATEQQAREGLEEQTKSAGRDGLSQNGKEDHQSGAGAAAKQSNASPGRVLKLYGTVHKIRFFEDKANGKSKGYVLVTFDSPKAAFTCKEGLDGTVLDGKKCVVTFAKQKELGKGQSTQRDGTATASTSQGPTGRGTAYRGRSQDQGGRGPRMRPPMGDPPFPGGRGGGGGPGMGGGGGPGMGWNDGPGIGGPFMPPGMMVPAMGPGMGPMGSGMPFMPPGFPPGMQPNMHMGRGMQYSRGPSNFKRPRY</sequence>
<protein>
    <recommendedName>
        <fullName evidence="4">RRM domain-containing protein</fullName>
    </recommendedName>
</protein>
<dbReference type="PANTHER" id="PTHR23204">
    <property type="entry name" value="CLEAVAGE AND POLYADENYLATION SPECIFIC FACTOR"/>
    <property type="match status" value="1"/>
</dbReference>
<organism evidence="5 6">
    <name type="scientific">Coccomyxa subellipsoidea</name>
    <dbReference type="NCBI Taxonomy" id="248742"/>
    <lineage>
        <taxon>Eukaryota</taxon>
        <taxon>Viridiplantae</taxon>
        <taxon>Chlorophyta</taxon>
        <taxon>core chlorophytes</taxon>
        <taxon>Trebouxiophyceae</taxon>
        <taxon>Trebouxiophyceae incertae sedis</taxon>
        <taxon>Coccomyxaceae</taxon>
        <taxon>Coccomyxa</taxon>
    </lineage>
</organism>
<evidence type="ECO:0000256" key="2">
    <source>
        <dbReference type="PROSITE-ProRule" id="PRU00176"/>
    </source>
</evidence>
<comment type="caution">
    <text evidence="5">The sequence shown here is derived from an EMBL/GenBank/DDBJ whole genome shotgun (WGS) entry which is preliminary data.</text>
</comment>